<dbReference type="InterPro" id="IPR052379">
    <property type="entry name" value="Type_VII_TA_RNase"/>
</dbReference>
<keyword evidence="2" id="KW-0540">Nuclease</keyword>
<proteinExistence type="inferred from homology"/>
<gene>
    <name evidence="6" type="ORF">DFQ15_12345</name>
</gene>
<dbReference type="Pfam" id="PF01934">
    <property type="entry name" value="HepT-like"/>
    <property type="match status" value="1"/>
</dbReference>
<comment type="caution">
    <text evidence="6">The sequence shown here is derived from an EMBL/GenBank/DDBJ whole genome shotgun (WGS) entry which is preliminary data.</text>
</comment>
<dbReference type="GO" id="GO:0004540">
    <property type="term" value="F:RNA nuclease activity"/>
    <property type="evidence" value="ECO:0007669"/>
    <property type="project" value="InterPro"/>
</dbReference>
<evidence type="ECO:0000259" key="5">
    <source>
        <dbReference type="Pfam" id="PF18765"/>
    </source>
</evidence>
<sequence>MQPAVPTPTADLPRDAIVALLRDRVPGTIGIYAFGSRIAGTADAQSDLDLAVLVEGYADPVLLWHLVSDLVGLAGCEVDLLDLRAATTVMQYQVLTTGERWWAADVRAGLYEAFVLSEKTALDEARAGLLADIAREGLVYGDAGLFNRAAAIERCIVRIREEYADDPTGFATDSTRQDAAILNIQRACEAALDMGQHLVRRERIGVPQGARDVFALLARAGAIDDALSTSLQRMVGFRNVAVHDYQKLQLSITLAVIQNHLQDFTAFAQTLLLRDTARPPPAF</sequence>
<dbReference type="CDD" id="cd05403">
    <property type="entry name" value="NT_KNTase_like"/>
    <property type="match status" value="1"/>
</dbReference>
<dbReference type="EMBL" id="QJTC01000023">
    <property type="protein sequence ID" value="PYE74902.1"/>
    <property type="molecule type" value="Genomic_DNA"/>
</dbReference>
<evidence type="ECO:0000313" key="6">
    <source>
        <dbReference type="EMBL" id="PYE74902.1"/>
    </source>
</evidence>
<dbReference type="InterPro" id="IPR037038">
    <property type="entry name" value="HepT-like_sf"/>
</dbReference>
<dbReference type="Proteomes" id="UP000247540">
    <property type="component" value="Unassembled WGS sequence"/>
</dbReference>
<dbReference type="Pfam" id="PF18765">
    <property type="entry name" value="Polbeta"/>
    <property type="match status" value="1"/>
</dbReference>
<evidence type="ECO:0000256" key="1">
    <source>
        <dbReference type="ARBA" id="ARBA00022649"/>
    </source>
</evidence>
<keyword evidence="1" id="KW-1277">Toxin-antitoxin system</keyword>
<feature type="domain" description="Polymerase beta nucleotidyltransferase" evidence="5">
    <location>
        <begin position="30"/>
        <end position="99"/>
    </location>
</feature>
<dbReference type="GO" id="GO:0016787">
    <property type="term" value="F:hydrolase activity"/>
    <property type="evidence" value="ECO:0007669"/>
    <property type="project" value="UniProtKB-KW"/>
</dbReference>
<dbReference type="NCBIfam" id="NF047751">
    <property type="entry name" value="HepT_toxin"/>
    <property type="match status" value="1"/>
</dbReference>
<protein>
    <submittedName>
        <fullName evidence="6">Uncharacterized protein YutE (UPF0331/DUF86 family)</fullName>
    </submittedName>
</protein>
<dbReference type="Gene3D" id="1.20.120.580">
    <property type="entry name" value="bsu32300-like"/>
    <property type="match status" value="1"/>
</dbReference>
<comment type="similarity">
    <text evidence="4">Belongs to the HepT RNase toxin family.</text>
</comment>
<evidence type="ECO:0000256" key="3">
    <source>
        <dbReference type="ARBA" id="ARBA00022801"/>
    </source>
</evidence>
<dbReference type="InterPro" id="IPR041633">
    <property type="entry name" value="Polbeta"/>
</dbReference>
<dbReference type="PANTHER" id="PTHR33397">
    <property type="entry name" value="UPF0331 PROTEIN YUTE"/>
    <property type="match status" value="1"/>
</dbReference>
<dbReference type="InterPro" id="IPR043519">
    <property type="entry name" value="NT_sf"/>
</dbReference>
<dbReference type="Gene3D" id="3.30.460.10">
    <property type="entry name" value="Beta Polymerase, domain 2"/>
    <property type="match status" value="1"/>
</dbReference>
<dbReference type="InterPro" id="IPR008201">
    <property type="entry name" value="HepT-like"/>
</dbReference>
<name>A0A318SIQ5_9BURK</name>
<keyword evidence="3" id="KW-0378">Hydrolase</keyword>
<keyword evidence="7" id="KW-1185">Reference proteome</keyword>
<organism evidence="6 7">
    <name type="scientific">Xylophilus ampelinus</name>
    <dbReference type="NCBI Taxonomy" id="54067"/>
    <lineage>
        <taxon>Bacteria</taxon>
        <taxon>Pseudomonadati</taxon>
        <taxon>Pseudomonadota</taxon>
        <taxon>Betaproteobacteria</taxon>
        <taxon>Burkholderiales</taxon>
        <taxon>Xylophilus</taxon>
    </lineage>
</organism>
<dbReference type="RefSeq" id="WP_310593144.1">
    <property type="nucleotide sequence ID" value="NZ_JAMOFZ010000022.1"/>
</dbReference>
<dbReference type="SUPFAM" id="SSF81301">
    <property type="entry name" value="Nucleotidyltransferase"/>
    <property type="match status" value="1"/>
</dbReference>
<dbReference type="NCBIfam" id="NF047752">
    <property type="entry name" value="MntA_antitoxin"/>
    <property type="match status" value="1"/>
</dbReference>
<evidence type="ECO:0000256" key="4">
    <source>
        <dbReference type="ARBA" id="ARBA00024207"/>
    </source>
</evidence>
<dbReference type="GO" id="GO:0110001">
    <property type="term" value="C:toxin-antitoxin complex"/>
    <property type="evidence" value="ECO:0007669"/>
    <property type="project" value="InterPro"/>
</dbReference>
<reference evidence="6 7" key="1">
    <citation type="submission" date="2018-06" db="EMBL/GenBank/DDBJ databases">
        <title>Genomic Encyclopedia of Type Strains, Phase III (KMG-III): the genomes of soil and plant-associated and newly described type strains.</title>
        <authorList>
            <person name="Whitman W."/>
        </authorList>
    </citation>
    <scope>NUCLEOTIDE SEQUENCE [LARGE SCALE GENOMIC DNA]</scope>
    <source>
        <strain evidence="6 7">CECT 7646</strain>
    </source>
</reference>
<accession>A0A318SIQ5</accession>
<dbReference type="PANTHER" id="PTHR33397:SF3">
    <property type="entry name" value="MRNA NUCLEASE HEPT"/>
    <property type="match status" value="1"/>
</dbReference>
<evidence type="ECO:0000313" key="7">
    <source>
        <dbReference type="Proteomes" id="UP000247540"/>
    </source>
</evidence>
<dbReference type="AlphaFoldDB" id="A0A318SIQ5"/>
<evidence type="ECO:0000256" key="2">
    <source>
        <dbReference type="ARBA" id="ARBA00022722"/>
    </source>
</evidence>